<reference evidence="1" key="1">
    <citation type="journal article" date="2020" name="BMC Genomics">
        <title>Correction to: Identification and distribution of gene clusters required for synthesis of sphingolipid metabolism inhibitors in diverse species of the filamentous fungus Fusarium.</title>
        <authorList>
            <person name="Kim H.S."/>
            <person name="Lohmar J.M."/>
            <person name="Busman M."/>
            <person name="Brown D.W."/>
            <person name="Naumann T.A."/>
            <person name="Divon H.H."/>
            <person name="Lysoe E."/>
            <person name="Uhlig S."/>
            <person name="Proctor R.H."/>
        </authorList>
    </citation>
    <scope>NUCLEOTIDE SEQUENCE</scope>
    <source>
        <strain evidence="1">NRRL 22465</strain>
    </source>
</reference>
<organism evidence="1 2">
    <name type="scientific">Fusarium zealandicum</name>
    <dbReference type="NCBI Taxonomy" id="1053134"/>
    <lineage>
        <taxon>Eukaryota</taxon>
        <taxon>Fungi</taxon>
        <taxon>Dikarya</taxon>
        <taxon>Ascomycota</taxon>
        <taxon>Pezizomycotina</taxon>
        <taxon>Sordariomycetes</taxon>
        <taxon>Hypocreomycetidae</taxon>
        <taxon>Hypocreales</taxon>
        <taxon>Nectriaceae</taxon>
        <taxon>Fusarium</taxon>
        <taxon>Fusarium staphyleae species complex</taxon>
    </lineage>
</organism>
<proteinExistence type="predicted"/>
<comment type="caution">
    <text evidence="1">The sequence shown here is derived from an EMBL/GenBank/DDBJ whole genome shotgun (WGS) entry which is preliminary data.</text>
</comment>
<dbReference type="Proteomes" id="UP000635477">
    <property type="component" value="Unassembled WGS sequence"/>
</dbReference>
<evidence type="ECO:0000313" key="1">
    <source>
        <dbReference type="EMBL" id="KAF4975689.1"/>
    </source>
</evidence>
<dbReference type="EMBL" id="JABEYC010000617">
    <property type="protein sequence ID" value="KAF4975689.1"/>
    <property type="molecule type" value="Genomic_DNA"/>
</dbReference>
<sequence>MHHSDLHCRELALTHDREDGTDIDAWNTLLDQAAAKQAAQHVVIHSTPFHEDWDECTRPYHDARAQWEEGGGFEKAFRAAVDRVTELPNLNTVHIRFTSTCCGIESESNWWTYGECESRAGRMETLRTVFDALEKRAASPHNSVVRTLSIENLQNTPVPEFVHSDSFKKVVSNVEELDLSICVEYNEHGPDRDLYMEERRTFEPFLQREMLPTMARNLTSLNIKFDQEWGCLPGQFDGRGLAFPKLDTLVLENYVIGHHQQLDWILAQKSLKSLSLRNPRIVSHIRMDEIELEQWRLPTDDWQRWPQGAFGFQGDNDVVFTSSATWENVFDSIRTGLPHLVNFHLVDNSPSRRPEVINEISPLRYILFSSGILPSPWIEAENNSRFDFAEYMGEESEGAQAKIELAALDSADRYEMADKRALYDLLAAIKERQ</sequence>
<dbReference type="PANTHER" id="PTHR42057">
    <property type="entry name" value="F-BOX DOMAIN PROTEIN (AFU_ORTHOLOGUE AFUA_4G00200)"/>
    <property type="match status" value="1"/>
</dbReference>
<gene>
    <name evidence="1" type="ORF">FZEAL_7579</name>
</gene>
<dbReference type="AlphaFoldDB" id="A0A8H4XIR4"/>
<evidence type="ECO:0000313" key="2">
    <source>
        <dbReference type="Proteomes" id="UP000635477"/>
    </source>
</evidence>
<dbReference type="PANTHER" id="PTHR42057:SF2">
    <property type="entry name" value="F-BOX DOMAIN PROTEIN (AFU_ORTHOLOGUE AFUA_4G00200)-RELATED"/>
    <property type="match status" value="1"/>
</dbReference>
<dbReference type="OrthoDB" id="3140657at2759"/>
<reference evidence="1" key="2">
    <citation type="submission" date="2020-05" db="EMBL/GenBank/DDBJ databases">
        <authorList>
            <person name="Kim H.-S."/>
            <person name="Proctor R.H."/>
            <person name="Brown D.W."/>
        </authorList>
    </citation>
    <scope>NUCLEOTIDE SEQUENCE</scope>
    <source>
        <strain evidence="1">NRRL 22465</strain>
    </source>
</reference>
<accession>A0A8H4XIR4</accession>
<name>A0A8H4XIR4_9HYPO</name>
<keyword evidence="2" id="KW-1185">Reference proteome</keyword>
<protein>
    <submittedName>
        <fullName evidence="1">Uncharacterized protein</fullName>
    </submittedName>
</protein>